<dbReference type="GO" id="GO:0003989">
    <property type="term" value="F:acetyl-CoA carboxylase activity"/>
    <property type="evidence" value="ECO:0007669"/>
    <property type="project" value="InterPro"/>
</dbReference>
<feature type="region of interest" description="Disordered" evidence="12">
    <location>
        <begin position="455"/>
        <end position="490"/>
    </location>
</feature>
<dbReference type="GO" id="GO:0006633">
    <property type="term" value="P:fatty acid biosynthetic process"/>
    <property type="evidence" value="ECO:0007669"/>
    <property type="project" value="UniProtKB-KW"/>
</dbReference>
<keyword evidence="9" id="KW-0275">Fatty acid biosynthesis</keyword>
<feature type="coiled-coil region" evidence="11">
    <location>
        <begin position="283"/>
        <end position="317"/>
    </location>
</feature>
<evidence type="ECO:0000256" key="9">
    <source>
        <dbReference type="ARBA" id="ARBA00023160"/>
    </source>
</evidence>
<dbReference type="GO" id="GO:0009317">
    <property type="term" value="C:acetyl-CoA carboxylase complex"/>
    <property type="evidence" value="ECO:0007669"/>
    <property type="project" value="InterPro"/>
</dbReference>
<keyword evidence="6" id="KW-0276">Fatty acid metabolism</keyword>
<evidence type="ECO:0000256" key="11">
    <source>
        <dbReference type="SAM" id="Coils"/>
    </source>
</evidence>
<evidence type="ECO:0000256" key="8">
    <source>
        <dbReference type="ARBA" id="ARBA00023098"/>
    </source>
</evidence>
<dbReference type="InterPro" id="IPR029045">
    <property type="entry name" value="ClpP/crotonase-like_dom_sf"/>
</dbReference>
<dbReference type="Gene3D" id="3.90.226.10">
    <property type="entry name" value="2-enoyl-CoA Hydratase, Chain A, domain 1"/>
    <property type="match status" value="1"/>
</dbReference>
<keyword evidence="5" id="KW-0547">Nucleotide-binding</keyword>
<feature type="domain" description="CoA carboxyltransferase C-terminal" evidence="13">
    <location>
        <begin position="1"/>
        <end position="99"/>
    </location>
</feature>
<keyword evidence="15" id="KW-1185">Reference proteome</keyword>
<dbReference type="InterPro" id="IPR011763">
    <property type="entry name" value="COA_CT_C"/>
</dbReference>
<dbReference type="EMBL" id="JACGCM010000669">
    <property type="protein sequence ID" value="KAF6169235.1"/>
    <property type="molecule type" value="Genomic_DNA"/>
</dbReference>
<evidence type="ECO:0000256" key="5">
    <source>
        <dbReference type="ARBA" id="ARBA00022741"/>
    </source>
</evidence>
<comment type="caution">
    <text evidence="14">The sequence shown here is derived from an EMBL/GenBank/DDBJ whole genome shotgun (WGS) entry which is preliminary data.</text>
</comment>
<dbReference type="PANTHER" id="PTHR42853:SF3">
    <property type="entry name" value="ACETYL-COENZYME A CARBOXYLASE CARBOXYL TRANSFERASE SUBUNIT ALPHA, CHLOROPLASTIC"/>
    <property type="match status" value="1"/>
</dbReference>
<dbReference type="Pfam" id="PF03255">
    <property type="entry name" value="ACCA"/>
    <property type="match status" value="1"/>
</dbReference>
<comment type="pathway">
    <text evidence="1">Lipid metabolism; malonyl-CoA biosynthesis; malonyl-CoA from acetyl-CoA: step 1/1.</text>
</comment>
<accession>A0A7J7NPX0</accession>
<evidence type="ECO:0000313" key="15">
    <source>
        <dbReference type="Proteomes" id="UP000541444"/>
    </source>
</evidence>
<dbReference type="Proteomes" id="UP000541444">
    <property type="component" value="Unassembled WGS sequence"/>
</dbReference>
<feature type="compositionally biased region" description="Polar residues" evidence="12">
    <location>
        <begin position="455"/>
        <end position="475"/>
    </location>
</feature>
<keyword evidence="4" id="KW-0808">Transferase</keyword>
<dbReference type="InterPro" id="IPR001095">
    <property type="entry name" value="Acetyl_CoA_COase_a_su"/>
</dbReference>
<keyword evidence="3" id="KW-0444">Lipid biosynthesis</keyword>
<evidence type="ECO:0000256" key="2">
    <source>
        <dbReference type="ARBA" id="ARBA00011883"/>
    </source>
</evidence>
<evidence type="ECO:0000256" key="3">
    <source>
        <dbReference type="ARBA" id="ARBA00022516"/>
    </source>
</evidence>
<dbReference type="GO" id="GO:0005524">
    <property type="term" value="F:ATP binding"/>
    <property type="evidence" value="ECO:0007669"/>
    <property type="project" value="UniProtKB-KW"/>
</dbReference>
<dbReference type="EC" id="2.1.3.15" evidence="2"/>
<evidence type="ECO:0000256" key="7">
    <source>
        <dbReference type="ARBA" id="ARBA00022840"/>
    </source>
</evidence>
<evidence type="ECO:0000256" key="12">
    <source>
        <dbReference type="SAM" id="MobiDB-lite"/>
    </source>
</evidence>
<evidence type="ECO:0000256" key="4">
    <source>
        <dbReference type="ARBA" id="ARBA00022679"/>
    </source>
</evidence>
<dbReference type="GO" id="GO:0016743">
    <property type="term" value="F:carboxyl- or carbamoyltransferase activity"/>
    <property type="evidence" value="ECO:0007669"/>
    <property type="project" value="InterPro"/>
</dbReference>
<evidence type="ECO:0000256" key="6">
    <source>
        <dbReference type="ARBA" id="ARBA00022832"/>
    </source>
</evidence>
<dbReference type="PANTHER" id="PTHR42853">
    <property type="entry name" value="ACETYL-COENZYME A CARBOXYLASE CARBOXYL TRANSFERASE SUBUNIT ALPHA"/>
    <property type="match status" value="1"/>
</dbReference>
<dbReference type="PROSITE" id="PS50989">
    <property type="entry name" value="COA_CT_CTER"/>
    <property type="match status" value="1"/>
</dbReference>
<protein>
    <recommendedName>
        <fullName evidence="2">acetyl-CoA carboxytransferase</fullName>
        <ecNumber evidence="2">2.1.3.15</ecNumber>
    </recommendedName>
</protein>
<dbReference type="UniPathway" id="UPA00655">
    <property type="reaction ID" value="UER00711"/>
</dbReference>
<evidence type="ECO:0000259" key="13">
    <source>
        <dbReference type="PROSITE" id="PS50989"/>
    </source>
</evidence>
<keyword evidence="11" id="KW-0175">Coiled coil</keyword>
<keyword evidence="8" id="KW-0443">Lipid metabolism</keyword>
<dbReference type="GO" id="GO:2001295">
    <property type="term" value="P:malonyl-CoA biosynthetic process"/>
    <property type="evidence" value="ECO:0007669"/>
    <property type="project" value="UniProtKB-UniPathway"/>
</dbReference>
<name>A0A7J7NPX0_9MAGN</name>
<dbReference type="OrthoDB" id="196847at2759"/>
<dbReference type="SUPFAM" id="SSF52096">
    <property type="entry name" value="ClpP/crotonase"/>
    <property type="match status" value="1"/>
</dbReference>
<dbReference type="AlphaFoldDB" id="A0A7J7NPX0"/>
<evidence type="ECO:0000256" key="10">
    <source>
        <dbReference type="ARBA" id="ARBA00049152"/>
    </source>
</evidence>
<reference evidence="14 15" key="1">
    <citation type="journal article" date="2020" name="IScience">
        <title>Genome Sequencing of the Endangered Kingdonia uniflora (Circaeasteraceae, Ranunculales) Reveals Potential Mechanisms of Evolutionary Specialization.</title>
        <authorList>
            <person name="Sun Y."/>
            <person name="Deng T."/>
            <person name="Zhang A."/>
            <person name="Moore M.J."/>
            <person name="Landis J.B."/>
            <person name="Lin N."/>
            <person name="Zhang H."/>
            <person name="Zhang X."/>
            <person name="Huang J."/>
            <person name="Zhang X."/>
            <person name="Sun H."/>
            <person name="Wang H."/>
        </authorList>
    </citation>
    <scope>NUCLEOTIDE SEQUENCE [LARGE SCALE GENOMIC DNA]</scope>
    <source>
        <strain evidence="14">TB1705</strain>
        <tissue evidence="14">Leaf</tissue>
    </source>
</reference>
<organism evidence="14 15">
    <name type="scientific">Kingdonia uniflora</name>
    <dbReference type="NCBI Taxonomy" id="39325"/>
    <lineage>
        <taxon>Eukaryota</taxon>
        <taxon>Viridiplantae</taxon>
        <taxon>Streptophyta</taxon>
        <taxon>Embryophyta</taxon>
        <taxon>Tracheophyta</taxon>
        <taxon>Spermatophyta</taxon>
        <taxon>Magnoliopsida</taxon>
        <taxon>Ranunculales</taxon>
        <taxon>Circaeasteraceae</taxon>
        <taxon>Kingdonia</taxon>
    </lineage>
</organism>
<keyword evidence="7" id="KW-0067">ATP-binding</keyword>
<evidence type="ECO:0000313" key="14">
    <source>
        <dbReference type="EMBL" id="KAF6169235.1"/>
    </source>
</evidence>
<proteinExistence type="predicted"/>
<gene>
    <name evidence="14" type="ORF">GIB67_013665</name>
</gene>
<sequence length="490" mass="55226">MGLLLAIFFYVNLLGCLCLCILSNLFSLSCYSPEACAAILWKTAKAAPKAAEKLKITAKELCKLQIADGIIPEPLGGAHADPSWTSQQIKLAITEAMDELLKMDTPELLNHRMLKFRKLGGFQEGIPQDPIKKRNMKKKDAPIIRTEEVSKTPDLELEEEVEKLKQQILKSRESSSKTPKGITQMIKKLKKEIDLEVSEAVKAMGLKEKFEMLRKEFVKARSSPDELVDSSLKEKIEKLQKELDQGLSEAPNFASLNYKREMLKEMSKAKKVSEQNDKVILLKQEINKRFKQVMEERSDLKEKMESFEADIASARSASTDGDLDQGLKEKILKAKKEIELELADVLKSSNLDVEVVDSKMKDFISEQTSLPEFKLKAEKLNREIYGGIEGAIHTADIERKMELLKLEIAKKPTPESKSKIEALNQQIRKSIAEALSSSELIEKHKQLKTEIVETMNSSSRGLESNGSLNHDTLSGDQYEPRVEFNIGTTK</sequence>
<comment type="catalytic activity">
    <reaction evidence="10">
        <text>N(6)-carboxybiotinyl-L-lysyl-[protein] + acetyl-CoA = N(6)-biotinyl-L-lysyl-[protein] + malonyl-CoA</text>
        <dbReference type="Rhea" id="RHEA:54728"/>
        <dbReference type="Rhea" id="RHEA-COMP:10505"/>
        <dbReference type="Rhea" id="RHEA-COMP:10506"/>
        <dbReference type="ChEBI" id="CHEBI:57288"/>
        <dbReference type="ChEBI" id="CHEBI:57384"/>
        <dbReference type="ChEBI" id="CHEBI:83144"/>
        <dbReference type="ChEBI" id="CHEBI:83145"/>
        <dbReference type="EC" id="2.1.3.15"/>
    </reaction>
</comment>
<evidence type="ECO:0000256" key="1">
    <source>
        <dbReference type="ARBA" id="ARBA00004956"/>
    </source>
</evidence>